<evidence type="ECO:0000313" key="2">
    <source>
        <dbReference type="Proteomes" id="UP001320706"/>
    </source>
</evidence>
<proteinExistence type="predicted"/>
<comment type="caution">
    <text evidence="1">The sequence shown here is derived from an EMBL/GenBank/DDBJ whole genome shotgun (WGS) entry which is preliminary data.</text>
</comment>
<protein>
    <submittedName>
        <fullName evidence="1">Uncharacterized protein</fullName>
    </submittedName>
</protein>
<gene>
    <name evidence="1" type="ORF">M8818_004862</name>
</gene>
<organism evidence="1 2">
    <name type="scientific">Zalaria obscura</name>
    <dbReference type="NCBI Taxonomy" id="2024903"/>
    <lineage>
        <taxon>Eukaryota</taxon>
        <taxon>Fungi</taxon>
        <taxon>Dikarya</taxon>
        <taxon>Ascomycota</taxon>
        <taxon>Pezizomycotina</taxon>
        <taxon>Dothideomycetes</taxon>
        <taxon>Dothideomycetidae</taxon>
        <taxon>Dothideales</taxon>
        <taxon>Zalariaceae</taxon>
        <taxon>Zalaria</taxon>
    </lineage>
</organism>
<keyword evidence="2" id="KW-1185">Reference proteome</keyword>
<dbReference type="Proteomes" id="UP001320706">
    <property type="component" value="Unassembled WGS sequence"/>
</dbReference>
<accession>A0ACC3SEL6</accession>
<dbReference type="EMBL" id="JAMKPW020000024">
    <property type="protein sequence ID" value="KAK8205493.1"/>
    <property type="molecule type" value="Genomic_DNA"/>
</dbReference>
<evidence type="ECO:0000313" key="1">
    <source>
        <dbReference type="EMBL" id="KAK8205493.1"/>
    </source>
</evidence>
<reference evidence="1" key="1">
    <citation type="submission" date="2024-02" db="EMBL/GenBank/DDBJ databases">
        <title>Metagenome Assembled Genome of Zalaria obscura JY119.</title>
        <authorList>
            <person name="Vighnesh L."/>
            <person name="Jagadeeshwari U."/>
            <person name="Venkata Ramana C."/>
            <person name="Sasikala C."/>
        </authorList>
    </citation>
    <scope>NUCLEOTIDE SEQUENCE</scope>
    <source>
        <strain evidence="1">JY119</strain>
    </source>
</reference>
<sequence>MDRALKRRRTSLACTRCRAKKLRCDGRRPSCTLCEKMHHECRYEQLRQHEYISPNARLVHRIKSLEAELASLRNVDSGPTDLAEMVSPPLPVLAPALDSPSDVMVCEDPMAEDANQVIDDEITVDDLATATFDERQESNVGFFGPSSNHALFRILSGVLARSSTCPLRETHGNAQTYPLDRQRPAFATLSATERLHRSNKRILVEDQVDIFSLPAREDAEKLTNHFFRTLAVVRPFVEECEIDVQLSQAFISGATGVPRAKLGLLNCIFANASCSLNEEDGEVFYNRAVALLDPQTLTRASRSLVQALVLLGAYQQDNQCSIASWTTHSLAVQAALQIGFHSPTYYKDLTTSELQKRRKLHLAAALGRPFLIAEQHVKHVIYEGKLSPDSDSHSRGSSAYLSAMALTASTIELLYDHNTGLAQGIQQDQLIGTILQLRYRLEQWRVALPESYRITTDKGMWFPDLNDRSQRRRVLLSIHYYRTQLLINGSALPSLLDLLNSGQIPSVTASEVRTCLNQSLNTLQQIQRRSLMTRKAHRCMVSLLAVLDRMDEGHDDGQSEHCSEDPAEVAASGLLDLFPTLDPFLFEYTEDELLNYDFALL</sequence>
<name>A0ACC3SEL6_9PEZI</name>